<protein>
    <submittedName>
        <fullName evidence="2">Uncharacterized protein</fullName>
    </submittedName>
</protein>
<feature type="compositionally biased region" description="Acidic residues" evidence="1">
    <location>
        <begin position="67"/>
        <end position="84"/>
    </location>
</feature>
<organism evidence="2 3">
    <name type="scientific">Linum trigynum</name>
    <dbReference type="NCBI Taxonomy" id="586398"/>
    <lineage>
        <taxon>Eukaryota</taxon>
        <taxon>Viridiplantae</taxon>
        <taxon>Streptophyta</taxon>
        <taxon>Embryophyta</taxon>
        <taxon>Tracheophyta</taxon>
        <taxon>Spermatophyta</taxon>
        <taxon>Magnoliopsida</taxon>
        <taxon>eudicotyledons</taxon>
        <taxon>Gunneridae</taxon>
        <taxon>Pentapetalae</taxon>
        <taxon>rosids</taxon>
        <taxon>fabids</taxon>
        <taxon>Malpighiales</taxon>
        <taxon>Linaceae</taxon>
        <taxon>Linum</taxon>
    </lineage>
</organism>
<gene>
    <name evidence="2" type="ORF">LTRI10_LOCUS47078</name>
</gene>
<sequence length="119" mass="13752">MQPSVQQWKPYFVVIPRKMTRTTKKDEDDSDYKGDSITVNSDGDNEEFEDNCIEDVEDDLGRCSGGDPEDREVDKGDEESDFVDSDDHRTVHSLEDNFDDAHVSEFHVDRDMEKPKFSL</sequence>
<dbReference type="Proteomes" id="UP001497516">
    <property type="component" value="Chromosome 8"/>
</dbReference>
<name>A0AAV2GCK0_9ROSI</name>
<evidence type="ECO:0000313" key="2">
    <source>
        <dbReference type="EMBL" id="CAL1407410.1"/>
    </source>
</evidence>
<proteinExistence type="predicted"/>
<evidence type="ECO:0000256" key="1">
    <source>
        <dbReference type="SAM" id="MobiDB-lite"/>
    </source>
</evidence>
<feature type="compositionally biased region" description="Acidic residues" evidence="1">
    <location>
        <begin position="43"/>
        <end position="58"/>
    </location>
</feature>
<feature type="region of interest" description="Disordered" evidence="1">
    <location>
        <begin position="19"/>
        <end position="86"/>
    </location>
</feature>
<evidence type="ECO:0000313" key="3">
    <source>
        <dbReference type="Proteomes" id="UP001497516"/>
    </source>
</evidence>
<dbReference type="EMBL" id="OZ034821">
    <property type="protein sequence ID" value="CAL1407410.1"/>
    <property type="molecule type" value="Genomic_DNA"/>
</dbReference>
<keyword evidence="3" id="KW-1185">Reference proteome</keyword>
<feature type="compositionally biased region" description="Basic and acidic residues" evidence="1">
    <location>
        <begin position="23"/>
        <end position="34"/>
    </location>
</feature>
<reference evidence="2 3" key="1">
    <citation type="submission" date="2024-04" db="EMBL/GenBank/DDBJ databases">
        <authorList>
            <person name="Fracassetti M."/>
        </authorList>
    </citation>
    <scope>NUCLEOTIDE SEQUENCE [LARGE SCALE GENOMIC DNA]</scope>
</reference>
<dbReference type="AlphaFoldDB" id="A0AAV2GCK0"/>
<accession>A0AAV2GCK0</accession>